<dbReference type="Pfam" id="PF05063">
    <property type="entry name" value="MT-A70"/>
    <property type="match status" value="1"/>
</dbReference>
<dbReference type="KEGG" id="cfj:CFIO01_11689"/>
<dbReference type="PROSITE" id="PS51143">
    <property type="entry name" value="MT_A70"/>
    <property type="match status" value="1"/>
</dbReference>
<name>A0A010S0V3_9PEZI</name>
<dbReference type="GO" id="GO:0003676">
    <property type="term" value="F:nucleic acid binding"/>
    <property type="evidence" value="ECO:0007669"/>
    <property type="project" value="InterPro"/>
</dbReference>
<evidence type="ECO:0000313" key="3">
    <source>
        <dbReference type="EMBL" id="EXF78173.1"/>
    </source>
</evidence>
<feature type="region of interest" description="Disordered" evidence="2">
    <location>
        <begin position="382"/>
        <end position="402"/>
    </location>
</feature>
<dbReference type="PROSITE" id="PS00092">
    <property type="entry name" value="N6_MTASE"/>
    <property type="match status" value="1"/>
</dbReference>
<dbReference type="GO" id="GO:0008168">
    <property type="term" value="F:methyltransferase activity"/>
    <property type="evidence" value="ECO:0007669"/>
    <property type="project" value="InterPro"/>
</dbReference>
<dbReference type="HOGENOM" id="CLU_027091_4_0_1"/>
<feature type="compositionally biased region" description="Polar residues" evidence="2">
    <location>
        <begin position="124"/>
        <end position="138"/>
    </location>
</feature>
<reference evidence="3 4" key="1">
    <citation type="submission" date="2014-02" db="EMBL/GenBank/DDBJ databases">
        <title>The genome sequence of Colletotrichum fioriniae PJ7.</title>
        <authorList>
            <person name="Baroncelli R."/>
            <person name="Thon M.R."/>
        </authorList>
    </citation>
    <scope>NUCLEOTIDE SEQUENCE [LARGE SCALE GENOMIC DNA]</scope>
    <source>
        <strain evidence="3 4">PJ7</strain>
    </source>
</reference>
<evidence type="ECO:0000256" key="1">
    <source>
        <dbReference type="PROSITE-ProRule" id="PRU00489"/>
    </source>
</evidence>
<keyword evidence="4" id="KW-1185">Reference proteome</keyword>
<proteinExistence type="inferred from homology"/>
<dbReference type="eggNOG" id="KOG2356">
    <property type="taxonomic scope" value="Eukaryota"/>
</dbReference>
<evidence type="ECO:0000256" key="2">
    <source>
        <dbReference type="SAM" id="MobiDB-lite"/>
    </source>
</evidence>
<dbReference type="SUPFAM" id="SSF53335">
    <property type="entry name" value="S-adenosyl-L-methionine-dependent methyltransferases"/>
    <property type="match status" value="1"/>
</dbReference>
<protein>
    <recommendedName>
        <fullName evidence="5">MT-A70 family</fullName>
    </recommendedName>
</protein>
<dbReference type="InterPro" id="IPR002052">
    <property type="entry name" value="DNA_methylase_N6_adenine_CS"/>
</dbReference>
<dbReference type="OrthoDB" id="61116at2759"/>
<comment type="similarity">
    <text evidence="1">Belongs to the MT-A70-like family.</text>
</comment>
<dbReference type="PANTHER" id="PTHR12829:SF4">
    <property type="entry name" value="N(6)-ADENINE-SPECIFIC METHYLTRANSFERASE METTL4"/>
    <property type="match status" value="1"/>
</dbReference>
<dbReference type="GO" id="GO:0032259">
    <property type="term" value="P:methylation"/>
    <property type="evidence" value="ECO:0007669"/>
    <property type="project" value="InterPro"/>
</dbReference>
<dbReference type="InterPro" id="IPR029063">
    <property type="entry name" value="SAM-dependent_MTases_sf"/>
</dbReference>
<accession>A0A010S0V3</accession>
<dbReference type="GO" id="GO:0005634">
    <property type="term" value="C:nucleus"/>
    <property type="evidence" value="ECO:0007669"/>
    <property type="project" value="TreeGrafter"/>
</dbReference>
<comment type="caution">
    <text evidence="3">The sequence shown here is derived from an EMBL/GenBank/DDBJ whole genome shotgun (WGS) entry which is preliminary data.</text>
</comment>
<dbReference type="Proteomes" id="UP000020467">
    <property type="component" value="Unassembled WGS sequence"/>
</dbReference>
<dbReference type="AlphaFoldDB" id="A0A010S0V3"/>
<dbReference type="InterPro" id="IPR007757">
    <property type="entry name" value="MT-A70-like"/>
</dbReference>
<sequence length="402" mass="43819">MTSTSLPLKSSQACSSPRCILFQNEDRSVCLVDIPASLEESQLLPDQGAETIGQPPQRRLLSVDPVSAPFTLPEPRDPQTNNQTPASQLADLMIEAAVKVALNTLRRGYDAPFCLPRLTGGGSSSNVSTAGRESSVSPQDHPARKHDGDDAAAATTAVASGQAAAAAAARFIPQESTYLNGSIQETRESFLSTAPKFDLIVMDPPWPNKSARRKKKTTGGYDTAYGLKETRALLDRIPVAAHLADGGLVAVWVTNKATLVDLLTSPKGVLASWGLEVAAEWQWVKITSQGDAIFDTESAWRKPWERLIVARKRGDNIKVPGRVIAAVPDVHSRKPNLRCMFDDLLPRGYRGLEVFARNLTAGWWGWGNEALRFQESHHWVTSSEESRQSVTEKSEPKDTKTN</sequence>
<evidence type="ECO:0000313" key="4">
    <source>
        <dbReference type="Proteomes" id="UP000020467"/>
    </source>
</evidence>
<dbReference type="STRING" id="1445577.A0A010S0V3"/>
<dbReference type="PANTHER" id="PTHR12829">
    <property type="entry name" value="N6-ADENOSINE-METHYLTRANSFERASE"/>
    <property type="match status" value="1"/>
</dbReference>
<gene>
    <name evidence="3" type="ORF">CFIO01_11689</name>
</gene>
<feature type="region of interest" description="Disordered" evidence="2">
    <location>
        <begin position="120"/>
        <end position="156"/>
    </location>
</feature>
<evidence type="ECO:0008006" key="5">
    <source>
        <dbReference type="Google" id="ProtNLM"/>
    </source>
</evidence>
<dbReference type="EMBL" id="JARH01000659">
    <property type="protein sequence ID" value="EXF78173.1"/>
    <property type="molecule type" value="Genomic_DNA"/>
</dbReference>
<organism evidence="3 4">
    <name type="scientific">Colletotrichum fioriniae PJ7</name>
    <dbReference type="NCBI Taxonomy" id="1445577"/>
    <lineage>
        <taxon>Eukaryota</taxon>
        <taxon>Fungi</taxon>
        <taxon>Dikarya</taxon>
        <taxon>Ascomycota</taxon>
        <taxon>Pezizomycotina</taxon>
        <taxon>Sordariomycetes</taxon>
        <taxon>Hypocreomycetidae</taxon>
        <taxon>Glomerellales</taxon>
        <taxon>Glomerellaceae</taxon>
        <taxon>Colletotrichum</taxon>
        <taxon>Colletotrichum acutatum species complex</taxon>
    </lineage>
</organism>